<feature type="chain" id="PRO_5001791333" evidence="1">
    <location>
        <begin position="22"/>
        <end position="318"/>
    </location>
</feature>
<dbReference type="PANTHER" id="PTHR33420">
    <property type="entry name" value="FIMBRIAL SUBUNIT ELFA-RELATED"/>
    <property type="match status" value="1"/>
</dbReference>
<reference evidence="4 5" key="1">
    <citation type="submission" date="2014-05" db="EMBL/GenBank/DDBJ databases">
        <title>ATOL: Assembling a taxonomically balanced genome-scale reconstruction of the evolutionary history of the Enterobacteriaceae.</title>
        <authorList>
            <person name="Plunkett G.III."/>
            <person name="Neeno-Eckwall E.C."/>
            <person name="Glasner J.D."/>
            <person name="Perna N.T."/>
        </authorList>
    </citation>
    <scope>NUCLEOTIDE SEQUENCE [LARGE SCALE GENOMIC DNA]</scope>
    <source>
        <strain evidence="4 5">ATCC 33852</strain>
    </source>
</reference>
<dbReference type="InterPro" id="IPR054160">
    <property type="entry name" value="MrkD_recept-bd"/>
</dbReference>
<dbReference type="Gene3D" id="2.60.40.1090">
    <property type="entry name" value="Fimbrial-type adhesion domain"/>
    <property type="match status" value="1"/>
</dbReference>
<comment type="caution">
    <text evidence="4">The sequence shown here is derived from an EMBL/GenBank/DDBJ whole genome shotgun (WGS) entry which is preliminary data.</text>
</comment>
<protein>
    <submittedName>
        <fullName evidence="4">Fimbrial adhesin</fullName>
    </submittedName>
</protein>
<dbReference type="InterPro" id="IPR036937">
    <property type="entry name" value="Adhesion_dom_fimbrial_sf"/>
</dbReference>
<sequence length="318" mass="33685">MKSYQKIIVLISLLFMSLDVAAYCTRAAGTSALVWTVSPGTVVVKGSDPIGTPVYTKSLSSSQAGKTFIRCSEGETFYINMLTGSPVAGMTNVFSSNVPGIGIKVTDAKGRAVAQPGIAFPTQPDVFTVLDFTPFTFELIKTAIISQGGTLDSGMFMGLVGPGLADGDSLKALMGTATIQPSNVCTVNNPVIQTDMGSDVSRYDFKGVGKTLQEKDITIGLTCDQFAKVSIQFDATSVPNNPDIIALNSSSKSASGFGIQLLDKRNNNPIQLATPLLITDNADQGGLDMQFIARYYQTEDRVEGGEVNATASFTMTYQ</sequence>
<dbReference type="InterPro" id="IPR008966">
    <property type="entry name" value="Adhesion_dom_sf"/>
</dbReference>
<dbReference type="InterPro" id="IPR050263">
    <property type="entry name" value="Bact_Fimbrial_Adh_Pro"/>
</dbReference>
<dbReference type="OrthoDB" id="8970968at2"/>
<organism evidence="4 5">
    <name type="scientific">Ewingella americana (strain ATCC 33852 / DSM 4580 / CCUG 14506 / JCM 5911 / LMG 7869 / NCTC 12157 / CDC 1468-78)</name>
    <dbReference type="NCBI Taxonomy" id="910964"/>
    <lineage>
        <taxon>Bacteria</taxon>
        <taxon>Pseudomonadati</taxon>
        <taxon>Pseudomonadota</taxon>
        <taxon>Gammaproteobacteria</taxon>
        <taxon>Enterobacterales</taxon>
        <taxon>Yersiniaceae</taxon>
        <taxon>Ewingella</taxon>
    </lineage>
</organism>
<dbReference type="eggNOG" id="COG3539">
    <property type="taxonomic scope" value="Bacteria"/>
</dbReference>
<evidence type="ECO:0000313" key="5">
    <source>
        <dbReference type="Proteomes" id="UP000028640"/>
    </source>
</evidence>
<keyword evidence="5" id="KW-1185">Reference proteome</keyword>
<evidence type="ECO:0000259" key="2">
    <source>
        <dbReference type="Pfam" id="PF00419"/>
    </source>
</evidence>
<dbReference type="STRING" id="910964.GEAM_1197"/>
<dbReference type="GO" id="GO:0009289">
    <property type="term" value="C:pilus"/>
    <property type="evidence" value="ECO:0007669"/>
    <property type="project" value="InterPro"/>
</dbReference>
<evidence type="ECO:0000313" key="4">
    <source>
        <dbReference type="EMBL" id="KFC83568.1"/>
    </source>
</evidence>
<dbReference type="Proteomes" id="UP000028640">
    <property type="component" value="Unassembled WGS sequence"/>
</dbReference>
<dbReference type="RefSeq" id="WP_034789471.1">
    <property type="nucleotide sequence ID" value="NZ_JMPJ01000037.1"/>
</dbReference>
<name>A0A085GIM3_EWIA3</name>
<dbReference type="SUPFAM" id="SSF49401">
    <property type="entry name" value="Bacterial adhesins"/>
    <property type="match status" value="1"/>
</dbReference>
<feature type="domain" description="MrkD-like receptor binding" evidence="3">
    <location>
        <begin position="40"/>
        <end position="157"/>
    </location>
</feature>
<dbReference type="Gene3D" id="2.60.40.3310">
    <property type="match status" value="1"/>
</dbReference>
<dbReference type="AlphaFoldDB" id="A0A085GIM3"/>
<dbReference type="InterPro" id="IPR000259">
    <property type="entry name" value="Adhesion_dom_fimbrial"/>
</dbReference>
<gene>
    <name evidence="4" type="ORF">GEAM_1197</name>
</gene>
<evidence type="ECO:0000259" key="3">
    <source>
        <dbReference type="Pfam" id="PF22003"/>
    </source>
</evidence>
<dbReference type="GeneID" id="78379539"/>
<dbReference type="Pfam" id="PF00419">
    <property type="entry name" value="Fimbrial"/>
    <property type="match status" value="1"/>
</dbReference>
<evidence type="ECO:0000256" key="1">
    <source>
        <dbReference type="SAM" id="SignalP"/>
    </source>
</evidence>
<proteinExistence type="predicted"/>
<keyword evidence="1" id="KW-0732">Signal</keyword>
<feature type="signal peptide" evidence="1">
    <location>
        <begin position="1"/>
        <end position="21"/>
    </location>
</feature>
<dbReference type="GO" id="GO:0043709">
    <property type="term" value="P:cell adhesion involved in single-species biofilm formation"/>
    <property type="evidence" value="ECO:0007669"/>
    <property type="project" value="TreeGrafter"/>
</dbReference>
<dbReference type="EMBL" id="JMPJ01000037">
    <property type="protein sequence ID" value="KFC83568.1"/>
    <property type="molecule type" value="Genomic_DNA"/>
</dbReference>
<dbReference type="Pfam" id="PF22003">
    <property type="entry name" value="MrkDrd"/>
    <property type="match status" value="1"/>
</dbReference>
<accession>A0A085GIM3</accession>
<feature type="domain" description="Fimbrial-type adhesion" evidence="2">
    <location>
        <begin position="184"/>
        <end position="318"/>
    </location>
</feature>
<dbReference type="PANTHER" id="PTHR33420:SF26">
    <property type="entry name" value="FIMBRIAL SUBUNIT"/>
    <property type="match status" value="1"/>
</dbReference>